<reference evidence="1 2" key="1">
    <citation type="submission" date="2023-06" db="EMBL/GenBank/DDBJ databases">
        <title>Pelomonas sp. PFR6 16S ribosomal RNA gene Genome sequencing and assembly.</title>
        <authorList>
            <person name="Woo H."/>
        </authorList>
    </citation>
    <scope>NUCLEOTIDE SEQUENCE [LARGE SCALE GENOMIC DNA]</scope>
    <source>
        <strain evidence="1 2">PFR6</strain>
    </source>
</reference>
<name>A0ABT8DQJ5_9BURK</name>
<dbReference type="RefSeq" id="WP_290358898.1">
    <property type="nucleotide sequence ID" value="NZ_JAUHHC010000002.1"/>
</dbReference>
<proteinExistence type="predicted"/>
<dbReference type="Proteomes" id="UP001228044">
    <property type="component" value="Unassembled WGS sequence"/>
</dbReference>
<protein>
    <recommendedName>
        <fullName evidence="3">PEP-CTERM sorting domain-containing protein</fullName>
    </recommendedName>
</protein>
<evidence type="ECO:0000313" key="1">
    <source>
        <dbReference type="EMBL" id="MDN3920607.1"/>
    </source>
</evidence>
<keyword evidence="2" id="KW-1185">Reference proteome</keyword>
<comment type="caution">
    <text evidence="1">The sequence shown here is derived from an EMBL/GenBank/DDBJ whole genome shotgun (WGS) entry which is preliminary data.</text>
</comment>
<accession>A0ABT8DQJ5</accession>
<evidence type="ECO:0008006" key="3">
    <source>
        <dbReference type="Google" id="ProtNLM"/>
    </source>
</evidence>
<evidence type="ECO:0000313" key="2">
    <source>
        <dbReference type="Proteomes" id="UP001228044"/>
    </source>
</evidence>
<dbReference type="EMBL" id="JAUHHC010000002">
    <property type="protein sequence ID" value="MDN3920607.1"/>
    <property type="molecule type" value="Genomic_DNA"/>
</dbReference>
<gene>
    <name evidence="1" type="ORF">QWJ38_09985</name>
</gene>
<sequence>MDGGIRRAPRLDSAQTAIARAGAAVVLWHSKERGKVMKANQSTAVAFAMLSLLLAGAPQGVALTLNHNVSFTAVNRNPWTDGPMFREQWVNKDLQQAFTVSVPTVGLSPTALMSDFLGIPNIGFVRAGGVASGNIGLDLGLYVDGGRLNITYPGTGRIDIATRGATGVSTLGYTRTNTSFTPGLYREFKPNLGMVMALLGGPGYDSLNSIPGYETEHFQNPVFKTSFPTAAAWADLHWNLNAGVRVEAGALRLRNPITGSIECVLCTSRQFTANNADSVRLIDINPAGVQVIGLGRQQISGSDIALGYGSVSVSYPNLAVGGGLQAGSTTLFGTQAREIMAFNGNLEQLVPFVGAFLHQGVGPFDLKLLGVEGGPKLSLYQDFTVKVAPKLELNFSRPVEWLSPGGAQITNQIVAPLGQALDWRPIPGAFDNKLVVQPRYLLDGEVRNTTGLALGYELYIDALEADTGLGKVGPVPAGHLQADDALRLPPLYDHAFSLGLGAIKARNINLDVVSPVWAEVGDIGQTPVTLVGGRQLSGDDLGGLFSLTFRIGSHDYTRQVGGSYVRIATAGGRDEDQLLLRLNQALFIEREAGDVRIGDLLCLYCEDNAARLAGSDPFFTDQGEDLYFNPLFSFRSDDIDAGAAQLQGSATALAQLRPPVAVLGAAVAEGDFGFGPITDVPEPASWVLGLAGGLLVCGRRLQRAV</sequence>
<organism evidence="1 2">
    <name type="scientific">Roseateles violae</name>
    <dbReference type="NCBI Taxonomy" id="3058042"/>
    <lineage>
        <taxon>Bacteria</taxon>
        <taxon>Pseudomonadati</taxon>
        <taxon>Pseudomonadota</taxon>
        <taxon>Betaproteobacteria</taxon>
        <taxon>Burkholderiales</taxon>
        <taxon>Sphaerotilaceae</taxon>
        <taxon>Roseateles</taxon>
    </lineage>
</organism>